<comment type="caution">
    <text evidence="7">The sequence shown here is derived from an EMBL/GenBank/DDBJ whole genome shotgun (WGS) entry which is preliminary data.</text>
</comment>
<keyword evidence="3" id="KW-0206">Cytoskeleton</keyword>
<accession>A0A1X0NLT5</accession>
<evidence type="ECO:0000256" key="4">
    <source>
        <dbReference type="SAM" id="MobiDB-lite"/>
    </source>
</evidence>
<dbReference type="GO" id="GO:0031514">
    <property type="term" value="C:motile cilium"/>
    <property type="evidence" value="ECO:0007669"/>
    <property type="project" value="TreeGrafter"/>
</dbReference>
<dbReference type="InterPro" id="IPR056292">
    <property type="entry name" value="DRC7_C"/>
</dbReference>
<sequence length="978" mass="111461">MAGSLTTYEMSRAERFETLLPNETFPPAYTSTTPAEEELSNAVELFRTQYHEYFPNRAPLLLRPLNECRSRKIICTFIKPTVFPFEELFDLESCARFFAGYMRYETLDDPEKLPDIVVSPATALQWQIANCFELSLLLTSALAGAGYNAYVVVGYARKFVCENDYSKRTWNDDEGLFDEAESDDGEENEPQMNGEYASLVRERPVLRGVNDPDPVYLQQQEQQEKKSQSDGDGNDDSEGIQSHMERHSQQQQQHHHQQEKKKKGHSTIGSLDNNSGGQQSDDRSDSNEKLIHSWVLVLPGGRKSQKEAVFVEPSTGELIAPDVADAFYTGVEAVFNGRNYFVNLSLNTPVNALSLDLNDGTQWEGVILDMDEEDEHDVALFAATNNIDRFNYSTSFSTRWRHHPADTLPPHSPGGALGGGSSGAGATSVGFAPAATVNVFAYTLRDKLPRPKCSSWVKDLMLSRAQYESRYPGGPKVIHYANATVHWYADYVMPDLRVVELHLPDTMYHDREQVHILFKHREDKLRRRSIYPTEGGLVDTAIEAESSFGFGAAVAGSSFRLLKEWFERGRMRDAAVEGLRLFTHELGVQRTMTFYWDARDDGLWRRQELFYEGCILRKVKEFYRKRDDHLWYRSATFERSNATVRVGRKRGSVVGDRPADEALRLDPIRMSEKYHRNEEQYPHPDEDVAKYAFVRRPGGGGEMWVYFHYPPNSIICPYRMYTKGARGEEYLAAAFGTDPAVSPSPSLMVCLPNAEPPSELEQHNERKRLAWWETVCLGRVRASMGECGAVLETVRAGREPRAGGVLSAFDTLRNRPQESEAERARRLAEAAEREASRKDYLAPYIAKLELPRDFDGDYRHVVLTAEQARQVRDEALRELKERLIQRGHIMQAQMDAEKEDFNRRQMEYQSNVDAAKLDAGREEEEFAQYCKEATWRMKTLDERLAKHIDQSSEKYAKLAQRLADDPRLAVLSKPPAQS</sequence>
<feature type="domain" description="Dynein regulatory complex subunit 7 C-terminal" evidence="6">
    <location>
        <begin position="863"/>
        <end position="971"/>
    </location>
</feature>
<evidence type="ECO:0000259" key="5">
    <source>
        <dbReference type="Pfam" id="PF24667"/>
    </source>
</evidence>
<dbReference type="GO" id="GO:0048870">
    <property type="term" value="P:cell motility"/>
    <property type="evidence" value="ECO:0007669"/>
    <property type="project" value="TreeGrafter"/>
</dbReference>
<dbReference type="PANTHER" id="PTHR35249">
    <property type="entry name" value="DYNEIN REGULATORY COMPLEX SUBUNIT 7"/>
    <property type="match status" value="1"/>
</dbReference>
<dbReference type="VEuPathDB" id="TriTrypDB:TM35_000381940"/>
<dbReference type="AlphaFoldDB" id="A0A1X0NLT5"/>
<evidence type="ECO:0000313" key="8">
    <source>
        <dbReference type="Proteomes" id="UP000192257"/>
    </source>
</evidence>
<dbReference type="OrthoDB" id="10262874at2759"/>
<dbReference type="GeneID" id="39989388"/>
<keyword evidence="8" id="KW-1185">Reference proteome</keyword>
<proteinExistence type="predicted"/>
<evidence type="ECO:0008006" key="9">
    <source>
        <dbReference type="Google" id="ProtNLM"/>
    </source>
</evidence>
<evidence type="ECO:0000256" key="1">
    <source>
        <dbReference type="ARBA" id="ARBA00004245"/>
    </source>
</evidence>
<feature type="domain" description="Dynein regulatory complex subunit 7 MORN" evidence="5">
    <location>
        <begin position="562"/>
        <end position="793"/>
    </location>
</feature>
<organism evidence="7 8">
    <name type="scientific">Trypanosoma theileri</name>
    <dbReference type="NCBI Taxonomy" id="67003"/>
    <lineage>
        <taxon>Eukaryota</taxon>
        <taxon>Discoba</taxon>
        <taxon>Euglenozoa</taxon>
        <taxon>Kinetoplastea</taxon>
        <taxon>Metakinetoplastina</taxon>
        <taxon>Trypanosomatida</taxon>
        <taxon>Trypanosomatidae</taxon>
        <taxon>Trypanosoma</taxon>
    </lineage>
</organism>
<dbReference type="RefSeq" id="XP_028879185.1">
    <property type="nucleotide sequence ID" value="XM_029029608.1"/>
</dbReference>
<name>A0A1X0NLT5_9TRYP</name>
<dbReference type="EMBL" id="NBCO01000038">
    <property type="protein sequence ID" value="ORC85119.1"/>
    <property type="molecule type" value="Genomic_DNA"/>
</dbReference>
<protein>
    <recommendedName>
        <fullName evidence="9">Coiled-coil domain-containing protein 135</fullName>
    </recommendedName>
</protein>
<keyword evidence="2" id="KW-0963">Cytoplasm</keyword>
<dbReference type="InterPro" id="IPR056291">
    <property type="entry name" value="MORN_DRC7"/>
</dbReference>
<feature type="domain" description="Dynein regulatory complex subunit 7 MORN" evidence="5">
    <location>
        <begin position="472"/>
        <end position="535"/>
    </location>
</feature>
<evidence type="ECO:0000313" key="7">
    <source>
        <dbReference type="EMBL" id="ORC85119.1"/>
    </source>
</evidence>
<dbReference type="STRING" id="67003.A0A1X0NLT5"/>
<evidence type="ECO:0000256" key="2">
    <source>
        <dbReference type="ARBA" id="ARBA00022490"/>
    </source>
</evidence>
<gene>
    <name evidence="7" type="ORF">TM35_000381940</name>
</gene>
<dbReference type="InterPro" id="IPR033551">
    <property type="entry name" value="DRC7/lobo"/>
</dbReference>
<comment type="subcellular location">
    <subcellularLocation>
        <location evidence="1">Cytoplasm</location>
        <location evidence="1">Cytoskeleton</location>
    </subcellularLocation>
</comment>
<reference evidence="7 8" key="1">
    <citation type="submission" date="2017-03" db="EMBL/GenBank/DDBJ databases">
        <title>An alternative strategy for trypanosome survival in the mammalian bloodstream revealed through genome and transcriptome analysis of the ubiquitous bovine parasite Trypanosoma (Megatrypanum) theileri.</title>
        <authorList>
            <person name="Kelly S."/>
            <person name="Ivens A."/>
            <person name="Mott A."/>
            <person name="O'Neill E."/>
            <person name="Emms D."/>
            <person name="Macleod O."/>
            <person name="Voorheis P."/>
            <person name="Matthews J."/>
            <person name="Matthews K."/>
            <person name="Carrington M."/>
        </authorList>
    </citation>
    <scope>NUCLEOTIDE SEQUENCE [LARGE SCALE GENOMIC DNA]</scope>
    <source>
        <strain evidence="7">Edinburgh</strain>
    </source>
</reference>
<dbReference type="Proteomes" id="UP000192257">
    <property type="component" value="Unassembled WGS sequence"/>
</dbReference>
<evidence type="ECO:0000259" key="6">
    <source>
        <dbReference type="Pfam" id="PF24671"/>
    </source>
</evidence>
<dbReference type="GO" id="GO:0005856">
    <property type="term" value="C:cytoskeleton"/>
    <property type="evidence" value="ECO:0007669"/>
    <property type="project" value="UniProtKB-SubCell"/>
</dbReference>
<feature type="compositionally biased region" description="Basic residues" evidence="4">
    <location>
        <begin position="253"/>
        <end position="265"/>
    </location>
</feature>
<dbReference type="Pfam" id="PF24671">
    <property type="entry name" value="DRC7_C"/>
    <property type="match status" value="1"/>
</dbReference>
<dbReference type="Pfam" id="PF24667">
    <property type="entry name" value="MORN_DRC7"/>
    <property type="match status" value="2"/>
</dbReference>
<feature type="region of interest" description="Disordered" evidence="4">
    <location>
        <begin position="218"/>
        <end position="286"/>
    </location>
</feature>
<feature type="region of interest" description="Disordered" evidence="4">
    <location>
        <begin position="402"/>
        <end position="421"/>
    </location>
</feature>
<dbReference type="PANTHER" id="PTHR35249:SF2">
    <property type="entry name" value="DYNEIN REGULATORY COMPLEX SUBUNIT 7"/>
    <property type="match status" value="1"/>
</dbReference>
<evidence type="ECO:0000256" key="3">
    <source>
        <dbReference type="ARBA" id="ARBA00023212"/>
    </source>
</evidence>